<reference evidence="1 2" key="1">
    <citation type="submission" date="2020-10" db="EMBL/GenBank/DDBJ databases">
        <title>Draft genome and description of Brachybacterium epidermidis sp nov.</title>
        <authorList>
            <person name="Boxberger M."/>
            <person name="La Scola B."/>
        </authorList>
    </citation>
    <scope>NUCLEOTIDE SEQUENCE [LARGE SCALE GENOMIC DNA]</scope>
    <source>
        <strain evidence="1 2">Marseille-Q2903</strain>
    </source>
</reference>
<dbReference type="EMBL" id="JADEYR010000013">
    <property type="protein sequence ID" value="MBE9404720.1"/>
    <property type="molecule type" value="Genomic_DNA"/>
</dbReference>
<sequence length="91" mass="9681">MGEEIALAGGNMGPVSRRGATVLRPGGPWSPAVHRLMEHCRAAGVTEVPRPLGFDEAGREIVEFLPGTVPAYPMPRWVWQRPALAGGGVPQ</sequence>
<evidence type="ECO:0008006" key="3">
    <source>
        <dbReference type="Google" id="ProtNLM"/>
    </source>
</evidence>
<name>A0ABR9W2P9_9MICO</name>
<proteinExistence type="predicted"/>
<accession>A0ABR9W2P9</accession>
<dbReference type="Proteomes" id="UP000644727">
    <property type="component" value="Unassembled WGS sequence"/>
</dbReference>
<evidence type="ECO:0000313" key="2">
    <source>
        <dbReference type="Proteomes" id="UP000644727"/>
    </source>
</evidence>
<keyword evidence="2" id="KW-1185">Reference proteome</keyword>
<protein>
    <recommendedName>
        <fullName evidence="3">Aminoglycoside phosphotransferase domain-containing protein</fullName>
    </recommendedName>
</protein>
<evidence type="ECO:0000313" key="1">
    <source>
        <dbReference type="EMBL" id="MBE9404720.1"/>
    </source>
</evidence>
<comment type="caution">
    <text evidence="1">The sequence shown here is derived from an EMBL/GenBank/DDBJ whole genome shotgun (WGS) entry which is preliminary data.</text>
</comment>
<gene>
    <name evidence="1" type="ORF">IOE58_11165</name>
</gene>
<organism evidence="1 2">
    <name type="scientific">Brachybacterium epidermidis</name>
    <dbReference type="NCBI Taxonomy" id="2781983"/>
    <lineage>
        <taxon>Bacteria</taxon>
        <taxon>Bacillati</taxon>
        <taxon>Actinomycetota</taxon>
        <taxon>Actinomycetes</taxon>
        <taxon>Micrococcales</taxon>
        <taxon>Dermabacteraceae</taxon>
        <taxon>Brachybacterium</taxon>
    </lineage>
</organism>